<organism evidence="3 4">
    <name type="scientific">Scomber scombrus</name>
    <name type="common">Atlantic mackerel</name>
    <name type="synonym">Scomber vernalis</name>
    <dbReference type="NCBI Taxonomy" id="13677"/>
    <lineage>
        <taxon>Eukaryota</taxon>
        <taxon>Metazoa</taxon>
        <taxon>Chordata</taxon>
        <taxon>Craniata</taxon>
        <taxon>Vertebrata</taxon>
        <taxon>Euteleostomi</taxon>
        <taxon>Actinopterygii</taxon>
        <taxon>Neopterygii</taxon>
        <taxon>Teleostei</taxon>
        <taxon>Neoteleostei</taxon>
        <taxon>Acanthomorphata</taxon>
        <taxon>Pelagiaria</taxon>
        <taxon>Scombriformes</taxon>
        <taxon>Scombridae</taxon>
        <taxon>Scomber</taxon>
    </lineage>
</organism>
<protein>
    <submittedName>
        <fullName evidence="3">SAC3 domain-containing protein 1</fullName>
    </submittedName>
</protein>
<dbReference type="GO" id="GO:0005634">
    <property type="term" value="C:nucleus"/>
    <property type="evidence" value="ECO:0007669"/>
    <property type="project" value="TreeGrafter"/>
</dbReference>
<dbReference type="Proteomes" id="UP001314229">
    <property type="component" value="Unassembled WGS sequence"/>
</dbReference>
<dbReference type="GO" id="GO:0005819">
    <property type="term" value="C:spindle"/>
    <property type="evidence" value="ECO:0007669"/>
    <property type="project" value="TreeGrafter"/>
</dbReference>
<reference evidence="3 4" key="1">
    <citation type="submission" date="2024-01" db="EMBL/GenBank/DDBJ databases">
        <authorList>
            <person name="Alioto T."/>
            <person name="Alioto T."/>
            <person name="Gomez Garrido J."/>
        </authorList>
    </citation>
    <scope>NUCLEOTIDE SEQUENCE [LARGE SCALE GENOMIC DNA]</scope>
</reference>
<accession>A0AAV1NAI8</accession>
<comment type="caution">
    <text evidence="3">The sequence shown here is derived from an EMBL/GenBank/DDBJ whole genome shotgun (WGS) entry which is preliminary data.</text>
</comment>
<keyword evidence="4" id="KW-1185">Reference proteome</keyword>
<name>A0AAV1NAI8_SCOSC</name>
<dbReference type="GO" id="GO:0005813">
    <property type="term" value="C:centrosome"/>
    <property type="evidence" value="ECO:0007669"/>
    <property type="project" value="TreeGrafter"/>
</dbReference>
<sequence>MNSRRAPRYISHSQRWGASAGGEWRQRNLEQWRGQGKPQVREVEEVRPGQQGKENVPKGICQSMCPARELQERESQNRLHRFEILAGTARDRRPRGDALRAVKEYSRPAAGKDATNPTELRPPAVLLKTVCYLIDDIAASPRLHPWTEENLSWLLDCYASETGPHPNQEEFETLGLLYNLGSTRAIQHVIELPERLRSTPAITLALSINQAFLERNPVRLLRFAKKLNFLQSCALHRHLVTCRRDLLLIYSHGYSSRNCRFPLDRLSQLLALDASLTAQLCQVYGVEVNQDNHVVFSKAAFTEPEQGKLHCTLYHNIVAEKQKDLTIGNIIHGCA</sequence>
<dbReference type="Pfam" id="PF03399">
    <property type="entry name" value="SAC3_GANP"/>
    <property type="match status" value="2"/>
</dbReference>
<dbReference type="GO" id="GO:0051225">
    <property type="term" value="P:spindle assembly"/>
    <property type="evidence" value="ECO:0007669"/>
    <property type="project" value="TreeGrafter"/>
</dbReference>
<evidence type="ECO:0000259" key="2">
    <source>
        <dbReference type="Pfam" id="PF03399"/>
    </source>
</evidence>
<dbReference type="InterPro" id="IPR045107">
    <property type="entry name" value="SAC3/GANP/THP3"/>
</dbReference>
<dbReference type="Gene3D" id="1.25.40.990">
    <property type="match status" value="1"/>
</dbReference>
<gene>
    <name evidence="3" type="ORF">FSCOSCO3_A004725</name>
</gene>
<evidence type="ECO:0000313" key="3">
    <source>
        <dbReference type="EMBL" id="CAK6955399.1"/>
    </source>
</evidence>
<feature type="domain" description="SAC3/GANP/THP3 conserved" evidence="2">
    <location>
        <begin position="64"/>
        <end position="146"/>
    </location>
</feature>
<proteinExistence type="predicted"/>
<dbReference type="PANTHER" id="PTHR12436">
    <property type="entry name" value="80 KDA MCM3-ASSOCIATED PROTEIN"/>
    <property type="match status" value="1"/>
</dbReference>
<evidence type="ECO:0000313" key="4">
    <source>
        <dbReference type="Proteomes" id="UP001314229"/>
    </source>
</evidence>
<dbReference type="EMBL" id="CAWUFR010000021">
    <property type="protein sequence ID" value="CAK6955399.1"/>
    <property type="molecule type" value="Genomic_DNA"/>
</dbReference>
<dbReference type="GO" id="GO:0051298">
    <property type="term" value="P:centrosome duplication"/>
    <property type="evidence" value="ECO:0007669"/>
    <property type="project" value="TreeGrafter"/>
</dbReference>
<feature type="domain" description="SAC3/GANP/THP3 conserved" evidence="2">
    <location>
        <begin position="149"/>
        <end position="289"/>
    </location>
</feature>
<dbReference type="PANTHER" id="PTHR12436:SF38">
    <property type="entry name" value="SAC3 DOMAIN-CONTAINING PROTEIN 1"/>
    <property type="match status" value="1"/>
</dbReference>
<dbReference type="AlphaFoldDB" id="A0AAV1NAI8"/>
<dbReference type="InterPro" id="IPR005062">
    <property type="entry name" value="SAC3/GANP/THP3_conserved"/>
</dbReference>
<evidence type="ECO:0000256" key="1">
    <source>
        <dbReference type="SAM" id="MobiDB-lite"/>
    </source>
</evidence>
<feature type="region of interest" description="Disordered" evidence="1">
    <location>
        <begin position="1"/>
        <end position="24"/>
    </location>
</feature>